<evidence type="ECO:0000313" key="3">
    <source>
        <dbReference type="Proteomes" id="UP001156318"/>
    </source>
</evidence>
<feature type="transmembrane region" description="Helical" evidence="1">
    <location>
        <begin position="12"/>
        <end position="32"/>
    </location>
</feature>
<proteinExistence type="predicted"/>
<keyword evidence="1" id="KW-0472">Membrane</keyword>
<keyword evidence="1" id="KW-1133">Transmembrane helix</keyword>
<protein>
    <submittedName>
        <fullName evidence="2">Uncharacterized protein</fullName>
    </submittedName>
</protein>
<name>A0ABY6JEC7_9ENTR</name>
<reference evidence="2 3" key="1">
    <citation type="submission" date="2021-05" db="EMBL/GenBank/DDBJ databases">
        <title>Isolation, identification, and the growth promoting effects of Pantoea dispersa strain YSD J2 from the aboveground leaves of Cyperus esculentus L.Var. Sativus.</title>
        <authorList>
            <person name="Wang S."/>
            <person name="Tang X.M."/>
            <person name="Huang Y.N."/>
        </authorList>
    </citation>
    <scope>NUCLEOTIDE SEQUENCE [LARGE SCALE GENOMIC DNA]</scope>
    <source>
        <strain evidence="3">YSD YN2</strain>
    </source>
</reference>
<organism evidence="2 3">
    <name type="scientific">Siccibacter colletis</name>
    <dbReference type="NCBI Taxonomy" id="1505757"/>
    <lineage>
        <taxon>Bacteria</taxon>
        <taxon>Pseudomonadati</taxon>
        <taxon>Pseudomonadota</taxon>
        <taxon>Gammaproteobacteria</taxon>
        <taxon>Enterobacterales</taxon>
        <taxon>Enterobacteriaceae</taxon>
        <taxon>Siccibacter</taxon>
    </lineage>
</organism>
<keyword evidence="1" id="KW-0812">Transmembrane</keyword>
<dbReference type="Proteomes" id="UP001156318">
    <property type="component" value="Chromosome"/>
</dbReference>
<feature type="transmembrane region" description="Helical" evidence="1">
    <location>
        <begin position="58"/>
        <end position="82"/>
    </location>
</feature>
<accession>A0ABY6JEC7</accession>
<gene>
    <name evidence="2" type="ORF">KFZ77_14200</name>
</gene>
<evidence type="ECO:0000313" key="2">
    <source>
        <dbReference type="EMBL" id="UYU30999.1"/>
    </source>
</evidence>
<sequence>MSTKYDLVKYTLRGLFLICSFLTFFILLFFYFPEQWFYYSVVNRLHPAFISEADWDNIYMSVLCVLALMINGLTVIASQWLLKK</sequence>
<dbReference type="EMBL" id="CP074352">
    <property type="protein sequence ID" value="UYU30999.1"/>
    <property type="molecule type" value="Genomic_DNA"/>
</dbReference>
<evidence type="ECO:0000256" key="1">
    <source>
        <dbReference type="SAM" id="Phobius"/>
    </source>
</evidence>
<keyword evidence="3" id="KW-1185">Reference proteome</keyword>
<dbReference type="RefSeq" id="WP_264384562.1">
    <property type="nucleotide sequence ID" value="NZ_CP074352.1"/>
</dbReference>